<evidence type="ECO:0000313" key="1">
    <source>
        <dbReference type="EMBL" id="MBA8950974.1"/>
    </source>
</evidence>
<dbReference type="AlphaFoldDB" id="A0A7W3LMR6"/>
<sequence>MSAPTWLDAALTNGTALTPGAPERSEIFDAVRAAPEGAVARRLLARAAEGDRTALTLLGELVPWSETWHAAATVAVPHLLHDDPGTRRTAAVTVARAGGPDLAAALLLRDAGRLVPEAAGVAREAGTVARTALAEAASWRFTADDLAALRRDPDPSVRLVAALSALHGAAPEERPAIEDALRADLRLWAETDSPVRQDVGARWAAVHIYREDREEHCYALAAELLAADQPPRVREVGVEVARAAFHTWRAAFERLAPLVHPLLDVPELRDRAAGFLELHSDAIRQAADVPPPPPDAEAVRDLLDKLRDGVVTRDVSFALRRVPPEALAPVVPVLTERLLVAFRRGDDTRGLVDALGLAGPAAAPAVPLLRAMLAVALDDGGDTSGLVEAFRRIGPAAAPAVPLLRRLDTAAAAITLVEVTGDRRWAEEMLNALPDGPRPLRTRLRLLERLLDHGGLDDGQERMLRELFARSGLPHVRVARLLWRHAGAAVAEEVATAVAGHIGDEYLGPEALRLIAEMGPSARAALPQVEAVIERRRRLPSNMPSAEQETVADERQLALARRARARILAEG</sequence>
<reference evidence="1 2" key="1">
    <citation type="submission" date="2020-08" db="EMBL/GenBank/DDBJ databases">
        <title>Genomic Encyclopedia of Type Strains, Phase IV (KMG-IV): sequencing the most valuable type-strain genomes for metagenomic binning, comparative biology and taxonomic classification.</title>
        <authorList>
            <person name="Goeker M."/>
        </authorList>
    </citation>
    <scope>NUCLEOTIDE SEQUENCE [LARGE SCALE GENOMIC DNA]</scope>
    <source>
        <strain evidence="1 2">DSM 44197</strain>
    </source>
</reference>
<dbReference type="RefSeq" id="WP_182843374.1">
    <property type="nucleotide sequence ID" value="NZ_BAAALP010000016.1"/>
</dbReference>
<comment type="caution">
    <text evidence="1">The sequence shown here is derived from an EMBL/GenBank/DDBJ whole genome shotgun (WGS) entry which is preliminary data.</text>
</comment>
<dbReference type="Proteomes" id="UP000572680">
    <property type="component" value="Unassembled WGS sequence"/>
</dbReference>
<proteinExistence type="predicted"/>
<protein>
    <submittedName>
        <fullName evidence="1">Uncharacterized protein</fullName>
    </submittedName>
</protein>
<keyword evidence="2" id="KW-1185">Reference proteome</keyword>
<name>A0A7W3LMR6_ACTNM</name>
<evidence type="ECO:0000313" key="2">
    <source>
        <dbReference type="Proteomes" id="UP000572680"/>
    </source>
</evidence>
<gene>
    <name evidence="1" type="ORF">HNR61_002605</name>
</gene>
<organism evidence="1 2">
    <name type="scientific">Actinomadura namibiensis</name>
    <dbReference type="NCBI Taxonomy" id="182080"/>
    <lineage>
        <taxon>Bacteria</taxon>
        <taxon>Bacillati</taxon>
        <taxon>Actinomycetota</taxon>
        <taxon>Actinomycetes</taxon>
        <taxon>Streptosporangiales</taxon>
        <taxon>Thermomonosporaceae</taxon>
        <taxon>Actinomadura</taxon>
    </lineage>
</organism>
<accession>A0A7W3LMR6</accession>
<dbReference type="EMBL" id="JACJIA010000003">
    <property type="protein sequence ID" value="MBA8950974.1"/>
    <property type="molecule type" value="Genomic_DNA"/>
</dbReference>